<sequence length="246" mass="27108">MIDLKLDTKKPRLRISLSPFTADSASKLDVLGHDGDPLGVNSAQVGVLEETHQVGLRRLLQRCHGGALEPEVRLEVLGDFPDQSLEGQLSDQQLGALLVLSNLPQGHSPRPESVRLLDPSGRGRRFPRRLGRQLLPRRLPSGGLPCRLLVQDFEKQISHQSAPRFPVKPFMPAPEHLEATSNGCPSKRIGANYTVNLLSGHKSRVSPLDFFTFTTRNDGVTAKMSAAMPSFSRDRGWLVAMTRDRG</sequence>
<protein>
    <submittedName>
        <fullName evidence="2">Uncharacterized protein</fullName>
    </submittedName>
</protein>
<evidence type="ECO:0000313" key="2">
    <source>
        <dbReference type="EMBL" id="KAK3020447.1"/>
    </source>
</evidence>
<organism evidence="2 3">
    <name type="scientific">Escallonia herrerae</name>
    <dbReference type="NCBI Taxonomy" id="1293975"/>
    <lineage>
        <taxon>Eukaryota</taxon>
        <taxon>Viridiplantae</taxon>
        <taxon>Streptophyta</taxon>
        <taxon>Embryophyta</taxon>
        <taxon>Tracheophyta</taxon>
        <taxon>Spermatophyta</taxon>
        <taxon>Magnoliopsida</taxon>
        <taxon>eudicotyledons</taxon>
        <taxon>Gunneridae</taxon>
        <taxon>Pentapetalae</taxon>
        <taxon>asterids</taxon>
        <taxon>campanulids</taxon>
        <taxon>Escalloniales</taxon>
        <taxon>Escalloniaceae</taxon>
        <taxon>Escallonia</taxon>
    </lineage>
</organism>
<feature type="region of interest" description="Disordered" evidence="1">
    <location>
        <begin position="105"/>
        <end position="127"/>
    </location>
</feature>
<comment type="caution">
    <text evidence="2">The sequence shown here is derived from an EMBL/GenBank/DDBJ whole genome shotgun (WGS) entry which is preliminary data.</text>
</comment>
<accession>A0AA89B0B1</accession>
<reference evidence="2" key="1">
    <citation type="submission" date="2022-12" db="EMBL/GenBank/DDBJ databases">
        <title>Draft genome assemblies for two species of Escallonia (Escalloniales).</title>
        <authorList>
            <person name="Chanderbali A."/>
            <person name="Dervinis C."/>
            <person name="Anghel I."/>
            <person name="Soltis D."/>
            <person name="Soltis P."/>
            <person name="Zapata F."/>
        </authorList>
    </citation>
    <scope>NUCLEOTIDE SEQUENCE</scope>
    <source>
        <strain evidence="2">UCBG64.0493</strain>
        <tissue evidence="2">Leaf</tissue>
    </source>
</reference>
<dbReference type="EMBL" id="JAVXUP010000813">
    <property type="protein sequence ID" value="KAK3020447.1"/>
    <property type="molecule type" value="Genomic_DNA"/>
</dbReference>
<gene>
    <name evidence="2" type="ORF">RJ639_047571</name>
</gene>
<name>A0AA89B0B1_9ASTE</name>
<evidence type="ECO:0000313" key="3">
    <source>
        <dbReference type="Proteomes" id="UP001188597"/>
    </source>
</evidence>
<dbReference type="Proteomes" id="UP001188597">
    <property type="component" value="Unassembled WGS sequence"/>
</dbReference>
<keyword evidence="3" id="KW-1185">Reference proteome</keyword>
<dbReference type="AlphaFoldDB" id="A0AA89B0B1"/>
<proteinExistence type="predicted"/>
<evidence type="ECO:0000256" key="1">
    <source>
        <dbReference type="SAM" id="MobiDB-lite"/>
    </source>
</evidence>